<accession>M6D7L2</accession>
<dbReference type="PATRIC" id="fig|1218565.3.peg.2421"/>
<name>M6D7L2_9LEPT</name>
<reference evidence="1 2" key="1">
    <citation type="submission" date="2013-01" db="EMBL/GenBank/DDBJ databases">
        <authorList>
            <person name="Harkins D.M."/>
            <person name="Durkin A.S."/>
            <person name="Brinkac L.M."/>
            <person name="Haft D.H."/>
            <person name="Selengut J.D."/>
            <person name="Sanka R."/>
            <person name="DePew J."/>
            <person name="Purushe J."/>
            <person name="Galloway R.L."/>
            <person name="Vinetz J.M."/>
            <person name="Sutton G.G."/>
            <person name="Nierman W.C."/>
            <person name="Fouts D.E."/>
        </authorList>
    </citation>
    <scope>NUCLEOTIDE SEQUENCE [LARGE SCALE GENOMIC DNA]</scope>
    <source>
        <strain evidence="1 2">79601</strain>
    </source>
</reference>
<gene>
    <name evidence="1" type="ORF">LEP1GSC194_1429</name>
</gene>
<sequence length="37" mass="4397">MKIFFNRFLGFIVFFFTIVSKVISNFGRTVYNQSAKE</sequence>
<evidence type="ECO:0000313" key="1">
    <source>
        <dbReference type="EMBL" id="EMJ94525.1"/>
    </source>
</evidence>
<dbReference type="AlphaFoldDB" id="M6D7L2"/>
<protein>
    <submittedName>
        <fullName evidence="1">Uncharacterized protein</fullName>
    </submittedName>
</protein>
<dbReference type="Proteomes" id="UP000011988">
    <property type="component" value="Unassembled WGS sequence"/>
</dbReference>
<comment type="caution">
    <text evidence="1">The sequence shown here is derived from an EMBL/GenBank/DDBJ whole genome shotgun (WGS) entry which is preliminary data.</text>
</comment>
<organism evidence="1 2">
    <name type="scientific">Leptospira alstonii serovar Sichuan str. 79601</name>
    <dbReference type="NCBI Taxonomy" id="1218565"/>
    <lineage>
        <taxon>Bacteria</taxon>
        <taxon>Pseudomonadati</taxon>
        <taxon>Spirochaetota</taxon>
        <taxon>Spirochaetia</taxon>
        <taxon>Leptospirales</taxon>
        <taxon>Leptospiraceae</taxon>
        <taxon>Leptospira</taxon>
    </lineage>
</organism>
<evidence type="ECO:0000313" key="2">
    <source>
        <dbReference type="Proteomes" id="UP000011988"/>
    </source>
</evidence>
<proteinExistence type="predicted"/>
<dbReference type="EMBL" id="ANIK01000049">
    <property type="protein sequence ID" value="EMJ94525.1"/>
    <property type="molecule type" value="Genomic_DNA"/>
</dbReference>